<dbReference type="RefSeq" id="WP_079547841.1">
    <property type="nucleotide sequence ID" value="NZ_CP117826.1"/>
</dbReference>
<dbReference type="GO" id="GO:0046872">
    <property type="term" value="F:metal ion binding"/>
    <property type="evidence" value="ECO:0007669"/>
    <property type="project" value="UniProtKB-KW"/>
</dbReference>
<feature type="binding site" evidence="3">
    <location>
        <position position="134"/>
    </location>
    <ligand>
        <name>Fe cation</name>
        <dbReference type="ChEBI" id="CHEBI:24875"/>
    </ligand>
</feature>
<dbReference type="EMBL" id="CP117826">
    <property type="protein sequence ID" value="XCC63386.1"/>
    <property type="molecule type" value="Genomic_DNA"/>
</dbReference>
<name>A0AAU8AB01_9FIRM</name>
<feature type="binding site" evidence="3">
    <location>
        <position position="130"/>
    </location>
    <ligand>
        <name>Fe cation</name>
        <dbReference type="ChEBI" id="CHEBI:24875"/>
    </ligand>
</feature>
<comment type="function">
    <text evidence="3">Removes the formyl group from the N-terminal Met of newly synthesized proteins. Requires at least a dipeptide for an efficient rate of reaction. N-terminal L-methionine is a prerequisite for activity but the enzyme has broad specificity at other positions.</text>
</comment>
<dbReference type="SUPFAM" id="SSF56420">
    <property type="entry name" value="Peptide deformylase"/>
    <property type="match status" value="1"/>
</dbReference>
<dbReference type="GO" id="GO:0006412">
    <property type="term" value="P:translation"/>
    <property type="evidence" value="ECO:0007669"/>
    <property type="project" value="UniProtKB-UniRule"/>
</dbReference>
<feature type="binding site" evidence="3">
    <location>
        <position position="88"/>
    </location>
    <ligand>
        <name>Fe cation</name>
        <dbReference type="ChEBI" id="CHEBI:24875"/>
    </ligand>
</feature>
<protein>
    <recommendedName>
        <fullName evidence="3">Peptide deformylase</fullName>
        <shortName evidence="3">PDF</shortName>
        <ecNumber evidence="3">3.5.1.88</ecNumber>
    </recommendedName>
    <alternativeName>
        <fullName evidence="3">Polypeptide deformylase</fullName>
    </alternativeName>
</protein>
<keyword evidence="2 3" id="KW-0408">Iron</keyword>
<organism evidence="4">
    <name type="scientific">Christensenella massiliensis</name>
    <dbReference type="NCBI Taxonomy" id="1805714"/>
    <lineage>
        <taxon>Bacteria</taxon>
        <taxon>Bacillati</taxon>
        <taxon>Bacillota</taxon>
        <taxon>Clostridia</taxon>
        <taxon>Christensenellales</taxon>
        <taxon>Christensenellaceae</taxon>
        <taxon>Christensenella</taxon>
    </lineage>
</organism>
<dbReference type="InterPro" id="IPR036821">
    <property type="entry name" value="Peptide_deformylase_sf"/>
</dbReference>
<proteinExistence type="inferred from homology"/>
<dbReference type="Gene3D" id="3.90.45.10">
    <property type="entry name" value="Peptide deformylase"/>
    <property type="match status" value="1"/>
</dbReference>
<evidence type="ECO:0000256" key="3">
    <source>
        <dbReference type="HAMAP-Rule" id="MF_00163"/>
    </source>
</evidence>
<feature type="active site" evidence="3">
    <location>
        <position position="131"/>
    </location>
</feature>
<dbReference type="EC" id="3.5.1.88" evidence="3"/>
<comment type="similarity">
    <text evidence="1 3">Belongs to the polypeptide deformylase family.</text>
</comment>
<dbReference type="InterPro" id="IPR023635">
    <property type="entry name" value="Peptide_deformylase"/>
</dbReference>
<dbReference type="NCBIfam" id="TIGR00079">
    <property type="entry name" value="pept_deformyl"/>
    <property type="match status" value="1"/>
</dbReference>
<gene>
    <name evidence="3 4" type="primary">def</name>
    <name evidence="4" type="ORF">PUP29_05590</name>
</gene>
<comment type="cofactor">
    <cofactor evidence="3">
        <name>Fe(2+)</name>
        <dbReference type="ChEBI" id="CHEBI:29033"/>
    </cofactor>
    <text evidence="3">Binds 1 Fe(2+) ion.</text>
</comment>
<dbReference type="HAMAP" id="MF_00163">
    <property type="entry name" value="Pep_deformylase"/>
    <property type="match status" value="1"/>
</dbReference>
<evidence type="ECO:0000256" key="1">
    <source>
        <dbReference type="ARBA" id="ARBA00010759"/>
    </source>
</evidence>
<sequence length="154" mass="17365">MALREIRTSGDEILRKKCREVKEVTDRVRMILDDMVETMYHADGGGLAANQVGILKRLVVIDVGEGLFKLVDPEFVLQEGEQIETEGCLSFPDVWGKVKRPEHVIVRALDENGKEITVEGRGLLAKCLCHELDHLDGKVFVDQIIEPEEVEPEE</sequence>
<accession>A0AAU8AB01</accession>
<dbReference type="CDD" id="cd00487">
    <property type="entry name" value="Pep_deformylase"/>
    <property type="match status" value="1"/>
</dbReference>
<comment type="catalytic activity">
    <reaction evidence="3">
        <text>N-terminal N-formyl-L-methionyl-[peptide] + H2O = N-terminal L-methionyl-[peptide] + formate</text>
        <dbReference type="Rhea" id="RHEA:24420"/>
        <dbReference type="Rhea" id="RHEA-COMP:10639"/>
        <dbReference type="Rhea" id="RHEA-COMP:10640"/>
        <dbReference type="ChEBI" id="CHEBI:15377"/>
        <dbReference type="ChEBI" id="CHEBI:15740"/>
        <dbReference type="ChEBI" id="CHEBI:49298"/>
        <dbReference type="ChEBI" id="CHEBI:64731"/>
        <dbReference type="EC" id="3.5.1.88"/>
    </reaction>
</comment>
<dbReference type="NCBIfam" id="NF001159">
    <property type="entry name" value="PRK00150.1-3"/>
    <property type="match status" value="1"/>
</dbReference>
<keyword evidence="3" id="KW-0648">Protein biosynthesis</keyword>
<dbReference type="Pfam" id="PF01327">
    <property type="entry name" value="Pep_deformylase"/>
    <property type="match status" value="1"/>
</dbReference>
<reference evidence="4" key="1">
    <citation type="submission" date="2023-02" db="EMBL/GenBank/DDBJ databases">
        <title>Gut commensal Christensenella minuta modulates host metabolism via a new class of secondary bile acids.</title>
        <authorList>
            <person name="Liu C."/>
        </authorList>
    </citation>
    <scope>NUCLEOTIDE SEQUENCE</scope>
    <source>
        <strain evidence="4">CA70</strain>
    </source>
</reference>
<keyword evidence="3" id="KW-0479">Metal-binding</keyword>
<dbReference type="PIRSF" id="PIRSF004749">
    <property type="entry name" value="Pep_def"/>
    <property type="match status" value="1"/>
</dbReference>
<evidence type="ECO:0000313" key="4">
    <source>
        <dbReference type="EMBL" id="XCC63386.1"/>
    </source>
</evidence>
<keyword evidence="3 4" id="KW-0378">Hydrolase</keyword>
<dbReference type="GO" id="GO:0042586">
    <property type="term" value="F:peptide deformylase activity"/>
    <property type="evidence" value="ECO:0007669"/>
    <property type="project" value="UniProtKB-UniRule"/>
</dbReference>
<dbReference type="PANTHER" id="PTHR10458">
    <property type="entry name" value="PEPTIDE DEFORMYLASE"/>
    <property type="match status" value="1"/>
</dbReference>
<dbReference type="PANTHER" id="PTHR10458:SF22">
    <property type="entry name" value="PEPTIDE DEFORMYLASE"/>
    <property type="match status" value="1"/>
</dbReference>
<dbReference type="PRINTS" id="PR01576">
    <property type="entry name" value="PDEFORMYLASE"/>
</dbReference>
<dbReference type="AlphaFoldDB" id="A0AAU8AB01"/>
<evidence type="ECO:0000256" key="2">
    <source>
        <dbReference type="ARBA" id="ARBA00023004"/>
    </source>
</evidence>